<proteinExistence type="predicted"/>
<sequence length="63" mass="7049">MEMEIGLDTKYQTTLKATQKQLANALEKALASFPEWQSPQARVDLANYVLGYLGVSWGLKFGK</sequence>
<accession>A0A6M3MCZ0</accession>
<reference evidence="2" key="1">
    <citation type="submission" date="2020-03" db="EMBL/GenBank/DDBJ databases">
        <title>The deep terrestrial virosphere.</title>
        <authorList>
            <person name="Holmfeldt K."/>
            <person name="Nilsson E."/>
            <person name="Simone D."/>
            <person name="Lopez-Fernandez M."/>
            <person name="Wu X."/>
            <person name="de Brujin I."/>
            <person name="Lundin D."/>
            <person name="Andersson A."/>
            <person name="Bertilsson S."/>
            <person name="Dopson M."/>
        </authorList>
    </citation>
    <scope>NUCLEOTIDE SEQUENCE</scope>
    <source>
        <strain evidence="1">MM171A00439</strain>
        <strain evidence="2">MM171B00856</strain>
    </source>
</reference>
<evidence type="ECO:0000313" key="2">
    <source>
        <dbReference type="EMBL" id="QJB03196.1"/>
    </source>
</evidence>
<evidence type="ECO:0000313" key="1">
    <source>
        <dbReference type="EMBL" id="QJB00475.1"/>
    </source>
</evidence>
<organism evidence="2">
    <name type="scientific">viral metagenome</name>
    <dbReference type="NCBI Taxonomy" id="1070528"/>
    <lineage>
        <taxon>unclassified sequences</taxon>
        <taxon>metagenomes</taxon>
        <taxon>organismal metagenomes</taxon>
    </lineage>
</organism>
<dbReference type="EMBL" id="MT143830">
    <property type="protein sequence ID" value="QJB03196.1"/>
    <property type="molecule type" value="Genomic_DNA"/>
</dbReference>
<dbReference type="EMBL" id="MT143694">
    <property type="protein sequence ID" value="QJB00475.1"/>
    <property type="molecule type" value="Genomic_DNA"/>
</dbReference>
<name>A0A6M3MCZ0_9ZZZZ</name>
<gene>
    <name evidence="1" type="ORF">MM171A00439_0027</name>
    <name evidence="2" type="ORF">MM171B00856_0009</name>
</gene>
<dbReference type="AlphaFoldDB" id="A0A6M3MCZ0"/>
<protein>
    <submittedName>
        <fullName evidence="2">Uncharacterized protein</fullName>
    </submittedName>
</protein>